<gene>
    <name evidence="2" type="ORF">HYH03_008482</name>
</gene>
<evidence type="ECO:0000256" key="1">
    <source>
        <dbReference type="SAM" id="MobiDB-lite"/>
    </source>
</evidence>
<dbReference type="AlphaFoldDB" id="A0A835Y125"/>
<sequence length="388" mass="39149">MFIPHKSGLLIPVPVPLDVEVEHGEKSTATASEQQAPGRSPASEASEVSQLPQSAAAAAAGAGADGSAGSSPATIPAQAGSSRTPCGDIAAVPTGPAFDTRLLLKSAASQSAAAGLLSALSRKTGAAAGAPPAPQPQSEPAPRPSGKPQGPAPPGTPEPSLEASAGRRGLAEWGQEGEEEAGQADVWEQGGPGEAGAAAEGEEAQEEAAGGQQRWAEGEGPEWDHDSGAGGSTTDWQPGPAQQYGAYQAYSAQAVPYQMVPVPMASYDGQAMQAAGPAGYASYVPTMTYAVAPPPQAAVSYVQAAYGQAAYGQAAYGQTYAMPYTMVPVDAVMAGQAYAPPAPADGPAAMGYMMPYPMTSAPVTYMMSYDTQGQAYATPYTVAYVYDQ</sequence>
<dbReference type="EMBL" id="JAEHOE010000038">
    <property type="protein sequence ID" value="KAG2493349.1"/>
    <property type="molecule type" value="Genomic_DNA"/>
</dbReference>
<feature type="region of interest" description="Disordered" evidence="1">
    <location>
        <begin position="123"/>
        <end position="240"/>
    </location>
</feature>
<dbReference type="Proteomes" id="UP000612055">
    <property type="component" value="Unassembled WGS sequence"/>
</dbReference>
<feature type="compositionally biased region" description="Polar residues" evidence="1">
    <location>
        <begin position="27"/>
        <end position="37"/>
    </location>
</feature>
<accession>A0A835Y125</accession>
<proteinExistence type="predicted"/>
<reference evidence="2" key="1">
    <citation type="journal article" date="2020" name="bioRxiv">
        <title>Comparative genomics of Chlamydomonas.</title>
        <authorList>
            <person name="Craig R.J."/>
            <person name="Hasan A.R."/>
            <person name="Ness R.W."/>
            <person name="Keightley P.D."/>
        </authorList>
    </citation>
    <scope>NUCLEOTIDE SEQUENCE</scope>
    <source>
        <strain evidence="2">CCAP 11/70</strain>
    </source>
</reference>
<protein>
    <submittedName>
        <fullName evidence="2">Uncharacterized protein</fullName>
    </submittedName>
</protein>
<feature type="region of interest" description="Disordered" evidence="1">
    <location>
        <begin position="21"/>
        <end position="94"/>
    </location>
</feature>
<comment type="caution">
    <text evidence="2">The sequence shown here is derived from an EMBL/GenBank/DDBJ whole genome shotgun (WGS) entry which is preliminary data.</text>
</comment>
<evidence type="ECO:0000313" key="2">
    <source>
        <dbReference type="EMBL" id="KAG2493349.1"/>
    </source>
</evidence>
<keyword evidence="3" id="KW-1185">Reference proteome</keyword>
<evidence type="ECO:0000313" key="3">
    <source>
        <dbReference type="Proteomes" id="UP000612055"/>
    </source>
</evidence>
<organism evidence="2 3">
    <name type="scientific">Edaphochlamys debaryana</name>
    <dbReference type="NCBI Taxonomy" id="47281"/>
    <lineage>
        <taxon>Eukaryota</taxon>
        <taxon>Viridiplantae</taxon>
        <taxon>Chlorophyta</taxon>
        <taxon>core chlorophytes</taxon>
        <taxon>Chlorophyceae</taxon>
        <taxon>CS clade</taxon>
        <taxon>Chlamydomonadales</taxon>
        <taxon>Chlamydomonadales incertae sedis</taxon>
        <taxon>Edaphochlamys</taxon>
    </lineage>
</organism>
<feature type="compositionally biased region" description="Low complexity" evidence="1">
    <location>
        <begin position="54"/>
        <end position="73"/>
    </location>
</feature>
<feature type="compositionally biased region" description="Pro residues" evidence="1">
    <location>
        <begin position="131"/>
        <end position="157"/>
    </location>
</feature>
<name>A0A835Y125_9CHLO</name>